<gene>
    <name evidence="2" type="ORF">BD410DRAFT_880128</name>
</gene>
<feature type="compositionally biased region" description="Polar residues" evidence="1">
    <location>
        <begin position="326"/>
        <end position="342"/>
    </location>
</feature>
<evidence type="ECO:0000256" key="1">
    <source>
        <dbReference type="SAM" id="MobiDB-lite"/>
    </source>
</evidence>
<proteinExistence type="predicted"/>
<dbReference type="GO" id="GO:0000981">
    <property type="term" value="F:DNA-binding transcription factor activity, RNA polymerase II-specific"/>
    <property type="evidence" value="ECO:0007669"/>
    <property type="project" value="InterPro"/>
</dbReference>
<evidence type="ECO:0000313" key="3">
    <source>
        <dbReference type="Proteomes" id="UP000294933"/>
    </source>
</evidence>
<feature type="compositionally biased region" description="Pro residues" evidence="1">
    <location>
        <begin position="294"/>
        <end position="306"/>
    </location>
</feature>
<evidence type="ECO:0000313" key="2">
    <source>
        <dbReference type="EMBL" id="TDL13384.1"/>
    </source>
</evidence>
<dbReference type="CDD" id="cd00067">
    <property type="entry name" value="GAL4"/>
    <property type="match status" value="2"/>
</dbReference>
<name>A0A4Y7PDJ9_9AGAM</name>
<feature type="compositionally biased region" description="Polar residues" evidence="1">
    <location>
        <begin position="229"/>
        <end position="240"/>
    </location>
</feature>
<dbReference type="GO" id="GO:0008270">
    <property type="term" value="F:zinc ion binding"/>
    <property type="evidence" value="ECO:0007669"/>
    <property type="project" value="InterPro"/>
</dbReference>
<dbReference type="Proteomes" id="UP000294933">
    <property type="component" value="Unassembled WGS sequence"/>
</dbReference>
<dbReference type="EMBL" id="ML170666">
    <property type="protein sequence ID" value="TDL13384.1"/>
    <property type="molecule type" value="Genomic_DNA"/>
</dbReference>
<feature type="non-terminal residue" evidence="2">
    <location>
        <position position="1"/>
    </location>
</feature>
<organism evidence="2 3">
    <name type="scientific">Rickenella mellea</name>
    <dbReference type="NCBI Taxonomy" id="50990"/>
    <lineage>
        <taxon>Eukaryota</taxon>
        <taxon>Fungi</taxon>
        <taxon>Dikarya</taxon>
        <taxon>Basidiomycota</taxon>
        <taxon>Agaricomycotina</taxon>
        <taxon>Agaricomycetes</taxon>
        <taxon>Hymenochaetales</taxon>
        <taxon>Rickenellaceae</taxon>
        <taxon>Rickenella</taxon>
    </lineage>
</organism>
<keyword evidence="3" id="KW-1185">Reference proteome</keyword>
<dbReference type="AlphaFoldDB" id="A0A4Y7PDJ9"/>
<dbReference type="InterPro" id="IPR001138">
    <property type="entry name" value="Zn2Cys6_DnaBD"/>
</dbReference>
<sequence length="592" mass="64931">VSASPWSQWFIVVEDTKGGREIVGAVTAFMLEEKLGFGGYHEMAKCRQSCLSLSHLHAKLAVGGGRASMNPKIPSILTLRALCGRDEYEDSDAAFRAEPVSRPSSVLSGAVLGTLSNGFMKLAMLVMPRSNLPIVYYAKKWGRNVKRPLKAPTDLDAGHIALQDIFLRETADGSEEFVVLEACNRCRALELKCNHALCCSNCKNFGTSCVRRGLFCKPLQSILSTQANLSSRVSEGSVPSPNVADGKGKRTGKARSTDILQLAPPDAERNGKNRKSLQLAPPGHRSSYHDRPRPANPLPSAPPPNPDTASTSKSLPPPSRLPITPKPSSYNTAPQANASSDTVPPASSMEIPDYAKAWSSKVRRPKNLPVHHDPHRIAPEDVFSIERSDGVTQLVVLQRCDRCCELRQHCDRAWPICSRCKSSKSECRHSDMSYVPLPHGYAKARAKASNGSTASTSVDDEPKEARTPNVSTNKRRQRDDEKMEKDPAVVSSTTTTAPKPIENQGNEDTETPNKRRKLDTEVPSHPAKTSATQPSVLYKGESTPKVKWTVPQHPPFTGQLPKNADRRRQPMVWAGVRTLPFRVLPNKLRDDN</sequence>
<feature type="compositionally biased region" description="Basic and acidic residues" evidence="1">
    <location>
        <begin position="477"/>
        <end position="487"/>
    </location>
</feature>
<dbReference type="VEuPathDB" id="FungiDB:BD410DRAFT_880128"/>
<feature type="region of interest" description="Disordered" evidence="1">
    <location>
        <begin position="445"/>
        <end position="567"/>
    </location>
</feature>
<protein>
    <recommendedName>
        <fullName evidence="4">Zn(2)-C6 fungal-type domain-containing protein</fullName>
    </recommendedName>
</protein>
<accession>A0A4Y7PDJ9</accession>
<reference evidence="2 3" key="1">
    <citation type="submission" date="2018-06" db="EMBL/GenBank/DDBJ databases">
        <title>A transcriptomic atlas of mushroom development highlights an independent origin of complex multicellularity.</title>
        <authorList>
            <consortium name="DOE Joint Genome Institute"/>
            <person name="Krizsan K."/>
            <person name="Almasi E."/>
            <person name="Merenyi Z."/>
            <person name="Sahu N."/>
            <person name="Viragh M."/>
            <person name="Koszo T."/>
            <person name="Mondo S."/>
            <person name="Kiss B."/>
            <person name="Balint B."/>
            <person name="Kues U."/>
            <person name="Barry K."/>
            <person name="Hegedus J.C."/>
            <person name="Henrissat B."/>
            <person name="Johnson J."/>
            <person name="Lipzen A."/>
            <person name="Ohm R."/>
            <person name="Nagy I."/>
            <person name="Pangilinan J."/>
            <person name="Yan J."/>
            <person name="Xiong Y."/>
            <person name="Grigoriev I.V."/>
            <person name="Hibbett D.S."/>
            <person name="Nagy L.G."/>
        </authorList>
    </citation>
    <scope>NUCLEOTIDE SEQUENCE [LARGE SCALE GENOMIC DNA]</scope>
    <source>
        <strain evidence="2 3">SZMC22713</strain>
    </source>
</reference>
<evidence type="ECO:0008006" key="4">
    <source>
        <dbReference type="Google" id="ProtNLM"/>
    </source>
</evidence>
<feature type="region of interest" description="Disordered" evidence="1">
    <location>
        <begin position="229"/>
        <end position="349"/>
    </location>
</feature>